<dbReference type="AlphaFoldDB" id="A0AAV4WKS1"/>
<keyword evidence="2" id="KW-1185">Reference proteome</keyword>
<organism evidence="1 2">
    <name type="scientific">Caerostris extrusa</name>
    <name type="common">Bark spider</name>
    <name type="synonym">Caerostris bankana</name>
    <dbReference type="NCBI Taxonomy" id="172846"/>
    <lineage>
        <taxon>Eukaryota</taxon>
        <taxon>Metazoa</taxon>
        <taxon>Ecdysozoa</taxon>
        <taxon>Arthropoda</taxon>
        <taxon>Chelicerata</taxon>
        <taxon>Arachnida</taxon>
        <taxon>Araneae</taxon>
        <taxon>Araneomorphae</taxon>
        <taxon>Entelegynae</taxon>
        <taxon>Araneoidea</taxon>
        <taxon>Araneidae</taxon>
        <taxon>Caerostris</taxon>
    </lineage>
</organism>
<gene>
    <name evidence="1" type="ORF">CEXT_359401</name>
</gene>
<accession>A0AAV4WKS1</accession>
<dbReference type="EMBL" id="BPLR01016357">
    <property type="protein sequence ID" value="GIY83237.1"/>
    <property type="molecule type" value="Genomic_DNA"/>
</dbReference>
<comment type="caution">
    <text evidence="1">The sequence shown here is derived from an EMBL/GenBank/DDBJ whole genome shotgun (WGS) entry which is preliminary data.</text>
</comment>
<sequence length="107" mass="11584">MVVDRGKKRRYRFRTRVAAVDGAGVVNGAGGDGIDSVIGDGVVAGIVGEGVGVWCWCCWCCTVGSLIICKSWWGTLIRQIMPSGWGKQIERTEEKKRQGGGVQWKAL</sequence>
<reference evidence="1 2" key="1">
    <citation type="submission" date="2021-06" db="EMBL/GenBank/DDBJ databases">
        <title>Caerostris extrusa draft genome.</title>
        <authorList>
            <person name="Kono N."/>
            <person name="Arakawa K."/>
        </authorList>
    </citation>
    <scope>NUCLEOTIDE SEQUENCE [LARGE SCALE GENOMIC DNA]</scope>
</reference>
<name>A0AAV4WKS1_CAEEX</name>
<evidence type="ECO:0000313" key="2">
    <source>
        <dbReference type="Proteomes" id="UP001054945"/>
    </source>
</evidence>
<evidence type="ECO:0000313" key="1">
    <source>
        <dbReference type="EMBL" id="GIY83237.1"/>
    </source>
</evidence>
<dbReference type="Proteomes" id="UP001054945">
    <property type="component" value="Unassembled WGS sequence"/>
</dbReference>
<proteinExistence type="predicted"/>
<protein>
    <submittedName>
        <fullName evidence="1">Uncharacterized protein</fullName>
    </submittedName>
</protein>